<keyword evidence="1" id="KW-1185">Reference proteome</keyword>
<accession>A0A7E5WW69</accession>
<evidence type="ECO:0000313" key="2">
    <source>
        <dbReference type="RefSeq" id="XP_026730225.1"/>
    </source>
</evidence>
<dbReference type="RefSeq" id="XP_026730225.1">
    <property type="nucleotide sequence ID" value="XM_026874424.1"/>
</dbReference>
<dbReference type="AlphaFoldDB" id="A0A7E5WW69"/>
<dbReference type="InterPro" id="IPR018616">
    <property type="entry name" value="GUCD1"/>
</dbReference>
<gene>
    <name evidence="3" type="primary">LOC113506123</name>
    <name evidence="2" type="synonym">LOC113495607</name>
</gene>
<dbReference type="Proteomes" id="UP000322000">
    <property type="component" value="Chromosome 1"/>
</dbReference>
<evidence type="ECO:0000313" key="1">
    <source>
        <dbReference type="Proteomes" id="UP000322000"/>
    </source>
</evidence>
<dbReference type="PANTHER" id="PTHR31400:SF1">
    <property type="entry name" value="PROTEIN GUCD1"/>
    <property type="match status" value="1"/>
</dbReference>
<name>A0A7E5WW69_TRINI</name>
<dbReference type="KEGG" id="tnl:113495607"/>
<organism evidence="1 3">
    <name type="scientific">Trichoplusia ni</name>
    <name type="common">Cabbage looper</name>
    <dbReference type="NCBI Taxonomy" id="7111"/>
    <lineage>
        <taxon>Eukaryota</taxon>
        <taxon>Metazoa</taxon>
        <taxon>Ecdysozoa</taxon>
        <taxon>Arthropoda</taxon>
        <taxon>Hexapoda</taxon>
        <taxon>Insecta</taxon>
        <taxon>Pterygota</taxon>
        <taxon>Neoptera</taxon>
        <taxon>Endopterygota</taxon>
        <taxon>Lepidoptera</taxon>
        <taxon>Glossata</taxon>
        <taxon>Ditrysia</taxon>
        <taxon>Noctuoidea</taxon>
        <taxon>Noctuidae</taxon>
        <taxon>Plusiinae</taxon>
        <taxon>Trichoplusia</taxon>
    </lineage>
</organism>
<dbReference type="GeneID" id="113506123"/>
<dbReference type="Pfam" id="PF09778">
    <property type="entry name" value="Guanylate_cyc_2"/>
    <property type="match status" value="1"/>
</dbReference>
<protein>
    <submittedName>
        <fullName evidence="2 3">Protein GUCD1-like</fullName>
    </submittedName>
</protein>
<sequence>MEAQDEQYIEHRLDHFTQRYNWDCGVSCVLMLLTPAQREEMLDKFEMICREEGFNQSTWTIDLCYLLKRFGIEHRMFTITLGVNENYSRQGYYDRIIHLDRERVKRRFAEAKACGIRVWQQALGQAELLAHVRSRGPALVLVDAGLLVCRLCKHNKLKAEFRRCFGGSYSGHYIVLVGAGGGRLLYRDPARGPGLCAVAPAQLARARTAPGTDHDVILIDRDYR</sequence>
<dbReference type="OrthoDB" id="206796at2759"/>
<proteinExistence type="predicted"/>
<dbReference type="RefSeq" id="XP_026744779.1">
    <property type="nucleotide sequence ID" value="XM_026888978.1"/>
</dbReference>
<dbReference type="KEGG" id="tnl:113506123"/>
<dbReference type="PANTHER" id="PTHR31400">
    <property type="entry name" value="GUANYLYL CYCLASE DOMAIN CONTAINING PROTEIN 1 GUCD1"/>
    <property type="match status" value="1"/>
</dbReference>
<evidence type="ECO:0000313" key="3">
    <source>
        <dbReference type="RefSeq" id="XP_026744779.1"/>
    </source>
</evidence>
<dbReference type="Gene3D" id="3.90.70.10">
    <property type="entry name" value="Cysteine proteinases"/>
    <property type="match status" value="1"/>
</dbReference>
<reference evidence="2 3" key="1">
    <citation type="submission" date="2025-04" db="UniProtKB">
        <authorList>
            <consortium name="RefSeq"/>
        </authorList>
    </citation>
    <scope>IDENTIFICATION</scope>
</reference>